<proteinExistence type="inferred from homology"/>
<dbReference type="RefSeq" id="WP_120197589.1">
    <property type="nucleotide sequence ID" value="NZ_MCIA01000030.1"/>
</dbReference>
<dbReference type="InterPro" id="IPR029062">
    <property type="entry name" value="Class_I_gatase-like"/>
</dbReference>
<dbReference type="AlphaFoldDB" id="A0A419T041"/>
<keyword evidence="9" id="KW-0479">Metal-binding</keyword>
<dbReference type="InterPro" id="IPR013780">
    <property type="entry name" value="Glyco_hydro_b"/>
</dbReference>
<dbReference type="InterPro" id="IPR013738">
    <property type="entry name" value="Beta_galactosidase_Trimer"/>
</dbReference>
<dbReference type="GO" id="GO:0005975">
    <property type="term" value="P:carbohydrate metabolic process"/>
    <property type="evidence" value="ECO:0007669"/>
    <property type="project" value="InterPro"/>
</dbReference>
<gene>
    <name evidence="12" type="ORF">BET01_05640</name>
</gene>
<feature type="active site" description="Proton donor" evidence="7">
    <location>
        <position position="149"/>
    </location>
</feature>
<comment type="caution">
    <text evidence="12">The sequence shown here is derived from an EMBL/GenBank/DDBJ whole genome shotgun (WGS) entry which is preliminary data.</text>
</comment>
<dbReference type="SUPFAM" id="SSF52317">
    <property type="entry name" value="Class I glutamine amidotransferase-like"/>
    <property type="match status" value="1"/>
</dbReference>
<keyword evidence="5 6" id="KW-0326">Glycosidase</keyword>
<dbReference type="GO" id="GO:0004565">
    <property type="term" value="F:beta-galactosidase activity"/>
    <property type="evidence" value="ECO:0007669"/>
    <property type="project" value="UniProtKB-EC"/>
</dbReference>
<feature type="domain" description="Beta-galactosidase trimerisation" evidence="11">
    <location>
        <begin position="394"/>
        <end position="603"/>
    </location>
</feature>
<evidence type="ECO:0000256" key="4">
    <source>
        <dbReference type="ARBA" id="ARBA00022801"/>
    </source>
</evidence>
<evidence type="ECO:0000256" key="2">
    <source>
        <dbReference type="ARBA" id="ARBA00005940"/>
    </source>
</evidence>
<feature type="binding site" evidence="9">
    <location>
        <position position="159"/>
    </location>
    <ligand>
        <name>Zn(2+)</name>
        <dbReference type="ChEBI" id="CHEBI:29105"/>
    </ligand>
</feature>
<dbReference type="CDD" id="cd03143">
    <property type="entry name" value="A4_beta-galactosidase_middle_domain"/>
    <property type="match status" value="1"/>
</dbReference>
<protein>
    <recommendedName>
        <fullName evidence="3 6">Beta-galactosidase</fullName>
        <shortName evidence="6">Beta-gal</shortName>
        <ecNumber evidence="3 6">3.2.1.23</ecNumber>
    </recommendedName>
</protein>
<feature type="binding site" evidence="8">
    <location>
        <position position="312"/>
    </location>
    <ligand>
        <name>substrate</name>
    </ligand>
</feature>
<keyword evidence="4 6" id="KW-0378">Hydrolase</keyword>
<dbReference type="Pfam" id="PF08532">
    <property type="entry name" value="Glyco_hydro_42M"/>
    <property type="match status" value="1"/>
</dbReference>
<dbReference type="GO" id="GO:0046872">
    <property type="term" value="F:metal ion binding"/>
    <property type="evidence" value="ECO:0007669"/>
    <property type="project" value="UniProtKB-KW"/>
</dbReference>
<dbReference type="Gene3D" id="3.20.20.80">
    <property type="entry name" value="Glycosidases"/>
    <property type="match status" value="1"/>
</dbReference>
<dbReference type="EC" id="3.2.1.23" evidence="3 6"/>
<feature type="binding site" evidence="8">
    <location>
        <position position="148"/>
    </location>
    <ligand>
        <name>substrate</name>
    </ligand>
</feature>
<dbReference type="PANTHER" id="PTHR36447:SF1">
    <property type="entry name" value="BETA-GALACTOSIDASE GANA"/>
    <property type="match status" value="1"/>
</dbReference>
<reference evidence="12 13" key="1">
    <citation type="submission" date="2016-08" db="EMBL/GenBank/DDBJ databases">
        <title>A new outlook on sporulation: Clostridium algidixylanolyticum.</title>
        <authorList>
            <person name="Poppleton D.I."/>
            <person name="Gribaldo S."/>
        </authorList>
    </citation>
    <scope>NUCLEOTIDE SEQUENCE [LARGE SCALE GENOMIC DNA]</scope>
    <source>
        <strain evidence="12 13">SPL73</strain>
    </source>
</reference>
<organism evidence="12 13">
    <name type="scientific">Lacrimispora algidixylanolytica</name>
    <dbReference type="NCBI Taxonomy" id="94868"/>
    <lineage>
        <taxon>Bacteria</taxon>
        <taxon>Bacillati</taxon>
        <taxon>Bacillota</taxon>
        <taxon>Clostridia</taxon>
        <taxon>Lachnospirales</taxon>
        <taxon>Lachnospiraceae</taxon>
        <taxon>Lacrimispora</taxon>
    </lineage>
</organism>
<dbReference type="InterPro" id="IPR017853">
    <property type="entry name" value="GH"/>
</dbReference>
<dbReference type="PIRSF" id="PIRSF001084">
    <property type="entry name" value="B-galactosidase"/>
    <property type="match status" value="1"/>
</dbReference>
<evidence type="ECO:0000259" key="11">
    <source>
        <dbReference type="Pfam" id="PF08532"/>
    </source>
</evidence>
<comment type="similarity">
    <text evidence="2 6">Belongs to the glycosyl hydrolase 42 family.</text>
</comment>
<dbReference type="Proteomes" id="UP000284277">
    <property type="component" value="Unassembled WGS sequence"/>
</dbReference>
<dbReference type="EMBL" id="MCIA01000030">
    <property type="protein sequence ID" value="RKD30798.1"/>
    <property type="molecule type" value="Genomic_DNA"/>
</dbReference>
<dbReference type="InterPro" id="IPR003476">
    <property type="entry name" value="Glyco_hydro_42"/>
</dbReference>
<dbReference type="InterPro" id="IPR013529">
    <property type="entry name" value="Glyco_hydro_42_N"/>
</dbReference>
<feature type="binding site" evidence="9">
    <location>
        <position position="156"/>
    </location>
    <ligand>
        <name>Zn(2+)</name>
        <dbReference type="ChEBI" id="CHEBI:29105"/>
    </ligand>
</feature>
<keyword evidence="13" id="KW-1185">Reference proteome</keyword>
<dbReference type="SUPFAM" id="SSF51445">
    <property type="entry name" value="(Trans)glycosidases"/>
    <property type="match status" value="1"/>
</dbReference>
<dbReference type="OrthoDB" id="9800974at2"/>
<dbReference type="Gene3D" id="2.60.40.1180">
    <property type="entry name" value="Golgi alpha-mannosidase II"/>
    <property type="match status" value="1"/>
</dbReference>
<evidence type="ECO:0000313" key="13">
    <source>
        <dbReference type="Proteomes" id="UP000284277"/>
    </source>
</evidence>
<name>A0A419T041_9FIRM</name>
<feature type="binding site" evidence="9">
    <location>
        <position position="154"/>
    </location>
    <ligand>
        <name>Zn(2+)</name>
        <dbReference type="ChEBI" id="CHEBI:29105"/>
    </ligand>
</feature>
<comment type="catalytic activity">
    <reaction evidence="1 6">
        <text>Hydrolysis of terminal non-reducing beta-D-galactose residues in beta-D-galactosides.</text>
        <dbReference type="EC" id="3.2.1.23"/>
    </reaction>
</comment>
<feature type="binding site" evidence="9">
    <location>
        <position position="114"/>
    </location>
    <ligand>
        <name>Zn(2+)</name>
        <dbReference type="ChEBI" id="CHEBI:29105"/>
    </ligand>
</feature>
<evidence type="ECO:0000256" key="8">
    <source>
        <dbReference type="PIRSR" id="PIRSR001084-2"/>
    </source>
</evidence>
<dbReference type="PANTHER" id="PTHR36447">
    <property type="entry name" value="BETA-GALACTOSIDASE GANA"/>
    <property type="match status" value="1"/>
</dbReference>
<dbReference type="Pfam" id="PF02449">
    <property type="entry name" value="Glyco_hydro_42"/>
    <property type="match status" value="1"/>
</dbReference>
<feature type="binding site" evidence="8">
    <location>
        <position position="110"/>
    </location>
    <ligand>
        <name>substrate</name>
    </ligand>
</feature>
<accession>A0A419T041</accession>
<keyword evidence="9" id="KW-0862">Zinc</keyword>
<feature type="active site" description="Nucleophile" evidence="7">
    <location>
        <position position="304"/>
    </location>
</feature>
<dbReference type="GO" id="GO:0009341">
    <property type="term" value="C:beta-galactosidase complex"/>
    <property type="evidence" value="ECO:0007669"/>
    <property type="project" value="InterPro"/>
</dbReference>
<evidence type="ECO:0000256" key="3">
    <source>
        <dbReference type="ARBA" id="ARBA00012756"/>
    </source>
</evidence>
<feature type="domain" description="Glycoside hydrolase family 42 N-terminal" evidence="10">
    <location>
        <begin position="11"/>
        <end position="381"/>
    </location>
</feature>
<evidence type="ECO:0000256" key="1">
    <source>
        <dbReference type="ARBA" id="ARBA00001412"/>
    </source>
</evidence>
<evidence type="ECO:0000256" key="6">
    <source>
        <dbReference type="PIRNR" id="PIRNR001084"/>
    </source>
</evidence>
<sequence>MNHLGLWHGGDYYPEQWLNEPQILEEDLKLMKQAGINTVTLGVFSWSFLEPEEGEYKLSWLIDRVNLLYENGISVIMATPSAARPKWLADRYPEVLRVNEEGVRQLFGGRHNHCYTSNVYREKIRVINQKLATTFSAHPGILMWHISNEYGGECHCPLCQEAFRKWLEKRYDTIENLNMRWCTAFWSHVYLSFDQVESPSTIGENMVHGLNLDWKRFVTEQTADFVRWEIKALKDAGAMQPVTTNFMYDYKGLNYKKLSKEIDVVSWDSYPLWHKNKEILTARDNGMQHDYMRSLKKKPFLLMESCPSSTNWQGVSKLKKPGMLELNSLHAVSHGSDSVLYFQIRQSKGSSEKFHGAVIDHYGGEDTRVYQEVCHIGESLDGLKELAGTEVKSKVALIYDIENRWAMEDAQGPRNKGLYYKEAAVKIYSAMKKLGLNVDVISMEDSLTGYDLVAAPMLYLFHSGIEDKFRKFVNEGGKLMLTYWSGIVDEWDSCFSGGVPHDLMDVVGLRSTEIDGLYDGEYNHMIPKSGGMEEIRYECNHLCDIVSLKGAEVLATYKDDFYHGYPALTKNRYGKGVAYYVCADGEQKFYDDFLREVIKANGIVPLVKGEIPEDVEVCSRHSDQHQYLFFQNFNREPVKLVPEMIDEIKNGTLIFGELREHGVIGGYQTLVIKREN</sequence>
<evidence type="ECO:0000256" key="7">
    <source>
        <dbReference type="PIRSR" id="PIRSR001084-1"/>
    </source>
</evidence>
<dbReference type="Gene3D" id="3.40.50.880">
    <property type="match status" value="1"/>
</dbReference>
<evidence type="ECO:0000259" key="10">
    <source>
        <dbReference type="Pfam" id="PF02449"/>
    </source>
</evidence>
<evidence type="ECO:0000313" key="12">
    <source>
        <dbReference type="EMBL" id="RKD30798.1"/>
    </source>
</evidence>
<evidence type="ECO:0000256" key="9">
    <source>
        <dbReference type="PIRSR" id="PIRSR001084-3"/>
    </source>
</evidence>
<evidence type="ECO:0000256" key="5">
    <source>
        <dbReference type="ARBA" id="ARBA00023295"/>
    </source>
</evidence>